<name>A0A2H0W5V7_9BACT</name>
<organism evidence="9 10">
    <name type="scientific">Candidatus Buchananbacteria bacterium CG10_big_fil_rev_8_21_14_0_10_33_19</name>
    <dbReference type="NCBI Taxonomy" id="1974525"/>
    <lineage>
        <taxon>Bacteria</taxon>
        <taxon>Candidatus Buchananiibacteriota</taxon>
    </lineage>
</organism>
<evidence type="ECO:0000256" key="4">
    <source>
        <dbReference type="ARBA" id="ARBA00022801"/>
    </source>
</evidence>
<dbReference type="Pfam" id="PF02272">
    <property type="entry name" value="DHHA1"/>
    <property type="match status" value="1"/>
</dbReference>
<dbReference type="GO" id="GO:0008409">
    <property type="term" value="F:5'-3' exonuclease activity"/>
    <property type="evidence" value="ECO:0007669"/>
    <property type="project" value="InterPro"/>
</dbReference>
<evidence type="ECO:0000259" key="8">
    <source>
        <dbReference type="Pfam" id="PF17768"/>
    </source>
</evidence>
<dbReference type="SUPFAM" id="SSF64182">
    <property type="entry name" value="DHH phosphoesterases"/>
    <property type="match status" value="1"/>
</dbReference>
<dbReference type="EMBL" id="PEZY01000012">
    <property type="protein sequence ID" value="PIS06030.1"/>
    <property type="molecule type" value="Genomic_DNA"/>
</dbReference>
<dbReference type="Proteomes" id="UP000229056">
    <property type="component" value="Unassembled WGS sequence"/>
</dbReference>
<dbReference type="GO" id="GO:0003676">
    <property type="term" value="F:nucleic acid binding"/>
    <property type="evidence" value="ECO:0007669"/>
    <property type="project" value="InterPro"/>
</dbReference>
<comment type="caution">
    <text evidence="9">The sequence shown here is derived from an EMBL/GenBank/DDBJ whole genome shotgun (WGS) entry which is preliminary data.</text>
</comment>
<dbReference type="InterPro" id="IPR051673">
    <property type="entry name" value="SSDNA_exonuclease_RecJ"/>
</dbReference>
<feature type="domain" description="DHHA1" evidence="7">
    <location>
        <begin position="352"/>
        <end position="445"/>
    </location>
</feature>
<feature type="domain" description="RecJ OB" evidence="8">
    <location>
        <begin position="461"/>
        <end position="569"/>
    </location>
</feature>
<dbReference type="InterPro" id="IPR038763">
    <property type="entry name" value="DHH_sf"/>
</dbReference>
<dbReference type="InterPro" id="IPR003156">
    <property type="entry name" value="DHHA1_dom"/>
</dbReference>
<dbReference type="Gene3D" id="3.90.1640.30">
    <property type="match status" value="1"/>
</dbReference>
<keyword evidence="3" id="KW-0540">Nuclease</keyword>
<evidence type="ECO:0000256" key="5">
    <source>
        <dbReference type="ARBA" id="ARBA00022839"/>
    </source>
</evidence>
<accession>A0A2H0W5V7</accession>
<gene>
    <name evidence="9" type="primary">recJ</name>
    <name evidence="9" type="ORF">COT80_04675</name>
</gene>
<dbReference type="GO" id="GO:0006281">
    <property type="term" value="P:DNA repair"/>
    <property type="evidence" value="ECO:0007669"/>
    <property type="project" value="InterPro"/>
</dbReference>
<dbReference type="PANTHER" id="PTHR30255:SF2">
    <property type="entry name" value="SINGLE-STRANDED-DNA-SPECIFIC EXONUCLEASE RECJ"/>
    <property type="match status" value="1"/>
</dbReference>
<evidence type="ECO:0000259" key="6">
    <source>
        <dbReference type="Pfam" id="PF01368"/>
    </source>
</evidence>
<proteinExistence type="inferred from homology"/>
<dbReference type="Gene3D" id="3.10.310.30">
    <property type="match status" value="1"/>
</dbReference>
<evidence type="ECO:0000313" key="10">
    <source>
        <dbReference type="Proteomes" id="UP000229056"/>
    </source>
</evidence>
<dbReference type="AlphaFoldDB" id="A0A2H0W5V7"/>
<evidence type="ECO:0000256" key="3">
    <source>
        <dbReference type="ARBA" id="ARBA00022722"/>
    </source>
</evidence>
<dbReference type="Pfam" id="PF17768">
    <property type="entry name" value="RecJ_OB"/>
    <property type="match status" value="1"/>
</dbReference>
<dbReference type="NCBIfam" id="TIGR00644">
    <property type="entry name" value="recJ"/>
    <property type="match status" value="1"/>
</dbReference>
<feature type="domain" description="DDH" evidence="6">
    <location>
        <begin position="78"/>
        <end position="236"/>
    </location>
</feature>
<reference evidence="10" key="1">
    <citation type="submission" date="2017-09" db="EMBL/GenBank/DDBJ databases">
        <title>Depth-based differentiation of microbial function through sediment-hosted aquifers and enrichment of novel symbionts in the deep terrestrial subsurface.</title>
        <authorList>
            <person name="Probst A.J."/>
            <person name="Ladd B."/>
            <person name="Jarett J.K."/>
            <person name="Geller-Mcgrath D.E."/>
            <person name="Sieber C.M.K."/>
            <person name="Emerson J.B."/>
            <person name="Anantharaman K."/>
            <person name="Thomas B.C."/>
            <person name="Malmstrom R."/>
            <person name="Stieglmeier M."/>
            <person name="Klingl A."/>
            <person name="Woyke T."/>
            <person name="Ryan C.M."/>
            <person name="Banfield J.F."/>
        </authorList>
    </citation>
    <scope>NUCLEOTIDE SEQUENCE [LARGE SCALE GENOMIC DNA]</scope>
</reference>
<evidence type="ECO:0000256" key="1">
    <source>
        <dbReference type="ARBA" id="ARBA00005915"/>
    </source>
</evidence>
<keyword evidence="4" id="KW-0378">Hydrolase</keyword>
<dbReference type="GO" id="GO:0006310">
    <property type="term" value="P:DNA recombination"/>
    <property type="evidence" value="ECO:0007669"/>
    <property type="project" value="InterPro"/>
</dbReference>
<protein>
    <recommendedName>
        <fullName evidence="2">Single-stranded-DNA-specific exonuclease RecJ</fullName>
    </recommendedName>
</protein>
<dbReference type="InterPro" id="IPR004610">
    <property type="entry name" value="RecJ"/>
</dbReference>
<comment type="similarity">
    <text evidence="1">Belongs to the RecJ family.</text>
</comment>
<dbReference type="Pfam" id="PF01368">
    <property type="entry name" value="DHH"/>
    <property type="match status" value="1"/>
</dbReference>
<evidence type="ECO:0000256" key="2">
    <source>
        <dbReference type="ARBA" id="ARBA00019841"/>
    </source>
</evidence>
<dbReference type="InterPro" id="IPR001667">
    <property type="entry name" value="DDH_dom"/>
</dbReference>
<sequence>MHKKWQVSEVMGGDLVKILPSENKIILQLLHNRGFDDKKSINDFLSPNYDEQVADPFLFADMKKATTRILQAIKDKEKIMIYGDYDADGVCSTAVIYSALKKLGADVDIRIPFREGEGYGLNMTAVQEISDSGYKLVVTVDCGISNKEEVSEFKKNKVDIIVTDHHKEPQELPLDAYAIINPSLNDCQYPFRKLCGAGVAFKVVQGLLKTQDEFVWANKLPLGFDKWLLDLVAIATVGDIMPLLGENRIFVKYGLIVLDKTRRKGIMKIVEKLNHFSGKLDTQYIGWRIVPRLNAAGRINHASLAFELLISDNDDESDKLVQKLEEENTRRQSITVTMMKEADKIVSQIKDDKLLLASGESWHPGVVGLVAGRISDKYNLPAIIISQDGDKYVGSGRSVNGFDITSALSECSEYLEKFGGHPQACGFTIIGKENLDNFHKKMVAIATEALKDADLREILKIEAEIELADIDWNFYYKLEKFEPFGEANDMPLFLIRNLKIEQVQTVGSDGKHLRAMVSQTNHPVIHKMIGFSFGDWCAKLNVGDNIDVVFEIGVNEWNGNKELQLKIVDLMESAK</sequence>
<keyword evidence="5 9" id="KW-0269">Exonuclease</keyword>
<evidence type="ECO:0000313" key="9">
    <source>
        <dbReference type="EMBL" id="PIS06030.1"/>
    </source>
</evidence>
<evidence type="ECO:0000259" key="7">
    <source>
        <dbReference type="Pfam" id="PF02272"/>
    </source>
</evidence>
<dbReference type="PANTHER" id="PTHR30255">
    <property type="entry name" value="SINGLE-STRANDED-DNA-SPECIFIC EXONUCLEASE RECJ"/>
    <property type="match status" value="1"/>
</dbReference>
<dbReference type="InterPro" id="IPR041122">
    <property type="entry name" value="RecJ_OB"/>
</dbReference>